<sequence length="50" mass="5434">YALRGVDPVCINQGDKSEKEQQIPLMTKIYKGATRVIACLGEPADSCLLP</sequence>
<proteinExistence type="predicted"/>
<dbReference type="EMBL" id="ML994611">
    <property type="protein sequence ID" value="KAF2194768.1"/>
    <property type="molecule type" value="Genomic_DNA"/>
</dbReference>
<evidence type="ECO:0000313" key="3">
    <source>
        <dbReference type="Proteomes" id="UP000800200"/>
    </source>
</evidence>
<evidence type="ECO:0000313" key="2">
    <source>
        <dbReference type="EMBL" id="KAF2194768.1"/>
    </source>
</evidence>
<dbReference type="InterPro" id="IPR052895">
    <property type="entry name" value="HetReg/Transcr_Mod"/>
</dbReference>
<evidence type="ECO:0000259" key="1">
    <source>
        <dbReference type="Pfam" id="PF06985"/>
    </source>
</evidence>
<dbReference type="AlphaFoldDB" id="A0A6A6EVG4"/>
<name>A0A6A6EVG4_9PEZI</name>
<dbReference type="OrthoDB" id="3553147at2759"/>
<protein>
    <recommendedName>
        <fullName evidence="1">Heterokaryon incompatibility domain-containing protein</fullName>
    </recommendedName>
</protein>
<accession>A0A6A6EVG4</accession>
<feature type="domain" description="Heterokaryon incompatibility" evidence="1">
    <location>
        <begin position="6"/>
        <end position="45"/>
    </location>
</feature>
<dbReference type="InterPro" id="IPR010730">
    <property type="entry name" value="HET"/>
</dbReference>
<dbReference type="Pfam" id="PF06985">
    <property type="entry name" value="HET"/>
    <property type="match status" value="1"/>
</dbReference>
<organism evidence="2 3">
    <name type="scientific">Zopfia rhizophila CBS 207.26</name>
    <dbReference type="NCBI Taxonomy" id="1314779"/>
    <lineage>
        <taxon>Eukaryota</taxon>
        <taxon>Fungi</taxon>
        <taxon>Dikarya</taxon>
        <taxon>Ascomycota</taxon>
        <taxon>Pezizomycotina</taxon>
        <taxon>Dothideomycetes</taxon>
        <taxon>Dothideomycetes incertae sedis</taxon>
        <taxon>Zopfiaceae</taxon>
        <taxon>Zopfia</taxon>
    </lineage>
</organism>
<feature type="non-terminal residue" evidence="2">
    <location>
        <position position="1"/>
    </location>
</feature>
<dbReference type="Proteomes" id="UP000800200">
    <property type="component" value="Unassembled WGS sequence"/>
</dbReference>
<dbReference type="PANTHER" id="PTHR24148">
    <property type="entry name" value="ANKYRIN REPEAT DOMAIN-CONTAINING PROTEIN 39 HOMOLOG-RELATED"/>
    <property type="match status" value="1"/>
</dbReference>
<keyword evidence="3" id="KW-1185">Reference proteome</keyword>
<gene>
    <name evidence="2" type="ORF">K469DRAFT_547431</name>
</gene>
<reference evidence="2" key="1">
    <citation type="journal article" date="2020" name="Stud. Mycol.">
        <title>101 Dothideomycetes genomes: a test case for predicting lifestyles and emergence of pathogens.</title>
        <authorList>
            <person name="Haridas S."/>
            <person name="Albert R."/>
            <person name="Binder M."/>
            <person name="Bloem J."/>
            <person name="Labutti K."/>
            <person name="Salamov A."/>
            <person name="Andreopoulos B."/>
            <person name="Baker S."/>
            <person name="Barry K."/>
            <person name="Bills G."/>
            <person name="Bluhm B."/>
            <person name="Cannon C."/>
            <person name="Castanera R."/>
            <person name="Culley D."/>
            <person name="Daum C."/>
            <person name="Ezra D."/>
            <person name="Gonzalez J."/>
            <person name="Henrissat B."/>
            <person name="Kuo A."/>
            <person name="Liang C."/>
            <person name="Lipzen A."/>
            <person name="Lutzoni F."/>
            <person name="Magnuson J."/>
            <person name="Mondo S."/>
            <person name="Nolan M."/>
            <person name="Ohm R."/>
            <person name="Pangilinan J."/>
            <person name="Park H.-J."/>
            <person name="Ramirez L."/>
            <person name="Alfaro M."/>
            <person name="Sun H."/>
            <person name="Tritt A."/>
            <person name="Yoshinaga Y."/>
            <person name="Zwiers L.-H."/>
            <person name="Turgeon B."/>
            <person name="Goodwin S."/>
            <person name="Spatafora J."/>
            <person name="Crous P."/>
            <person name="Grigoriev I."/>
        </authorList>
    </citation>
    <scope>NUCLEOTIDE SEQUENCE</scope>
    <source>
        <strain evidence="2">CBS 207.26</strain>
    </source>
</reference>
<dbReference type="PANTHER" id="PTHR24148:SF64">
    <property type="entry name" value="HETEROKARYON INCOMPATIBILITY DOMAIN-CONTAINING PROTEIN"/>
    <property type="match status" value="1"/>
</dbReference>